<evidence type="ECO:0000313" key="2">
    <source>
        <dbReference type="EMBL" id="MBB6346893.1"/>
    </source>
</evidence>
<protein>
    <recommendedName>
        <fullName evidence="4">ABC transporter substrate-binding protein</fullName>
    </recommendedName>
</protein>
<gene>
    <name evidence="2" type="ORF">FHU36_003438</name>
</gene>
<keyword evidence="1" id="KW-0732">Signal</keyword>
<comment type="caution">
    <text evidence="2">The sequence shown here is derived from an EMBL/GenBank/DDBJ whole genome shotgun (WGS) entry which is preliminary data.</text>
</comment>
<dbReference type="RefSeq" id="WP_185084941.1">
    <property type="nucleotide sequence ID" value="NZ_JACHJB010000002.1"/>
</dbReference>
<accession>A0A7X0EWU1</accession>
<feature type="signal peptide" evidence="1">
    <location>
        <begin position="1"/>
        <end position="27"/>
    </location>
</feature>
<sequence>MTRLILRSALTTALVVAGAILPFGVAAADAWDDIEIVSGPAEPLNGYIDQTSVMLQHMVDLLGRGVPGP</sequence>
<feature type="chain" id="PRO_5038907984" description="ABC transporter substrate-binding protein" evidence="1">
    <location>
        <begin position="28"/>
        <end position="69"/>
    </location>
</feature>
<evidence type="ECO:0000313" key="3">
    <source>
        <dbReference type="Proteomes" id="UP000583800"/>
    </source>
</evidence>
<evidence type="ECO:0000256" key="1">
    <source>
        <dbReference type="SAM" id="SignalP"/>
    </source>
</evidence>
<dbReference type="AlphaFoldDB" id="A0A7X0EWU1"/>
<keyword evidence="3" id="KW-1185">Reference proteome</keyword>
<organism evidence="2 3">
    <name type="scientific">Nonomuraea muscovyensis</name>
    <dbReference type="NCBI Taxonomy" id="1124761"/>
    <lineage>
        <taxon>Bacteria</taxon>
        <taxon>Bacillati</taxon>
        <taxon>Actinomycetota</taxon>
        <taxon>Actinomycetes</taxon>
        <taxon>Streptosporangiales</taxon>
        <taxon>Streptosporangiaceae</taxon>
        <taxon>Nonomuraea</taxon>
    </lineage>
</organism>
<proteinExistence type="predicted"/>
<dbReference type="Proteomes" id="UP000583800">
    <property type="component" value="Unassembled WGS sequence"/>
</dbReference>
<evidence type="ECO:0008006" key="4">
    <source>
        <dbReference type="Google" id="ProtNLM"/>
    </source>
</evidence>
<name>A0A7X0EWU1_9ACTN</name>
<dbReference type="EMBL" id="JACHJB010000002">
    <property type="protein sequence ID" value="MBB6346893.1"/>
    <property type="molecule type" value="Genomic_DNA"/>
</dbReference>
<reference evidence="2 3" key="1">
    <citation type="submission" date="2020-08" db="EMBL/GenBank/DDBJ databases">
        <title>Sequencing the genomes of 1000 actinobacteria strains.</title>
        <authorList>
            <person name="Klenk H.-P."/>
        </authorList>
    </citation>
    <scope>NUCLEOTIDE SEQUENCE [LARGE SCALE GENOMIC DNA]</scope>
    <source>
        <strain evidence="2 3">DSM 45913</strain>
    </source>
</reference>